<keyword evidence="3" id="KW-1185">Reference proteome</keyword>
<evidence type="ECO:0000313" key="2">
    <source>
        <dbReference type="EMBL" id="ORX86661.1"/>
    </source>
</evidence>
<feature type="transmembrane region" description="Helical" evidence="1">
    <location>
        <begin position="66"/>
        <end position="84"/>
    </location>
</feature>
<keyword evidence="1" id="KW-0812">Transmembrane</keyword>
<reference evidence="2 3" key="2">
    <citation type="submission" date="2016-08" db="EMBL/GenBank/DDBJ databases">
        <title>Pervasive Adenine N6-methylation of Active Genes in Fungi.</title>
        <authorList>
            <consortium name="DOE Joint Genome Institute"/>
            <person name="Mondo S.J."/>
            <person name="Dannebaum R.O."/>
            <person name="Kuo R.C."/>
            <person name="Labutti K."/>
            <person name="Haridas S."/>
            <person name="Kuo A."/>
            <person name="Salamov A."/>
            <person name="Ahrendt S.R."/>
            <person name="Lipzen A."/>
            <person name="Sullivan W."/>
            <person name="Andreopoulos W.B."/>
            <person name="Clum A."/>
            <person name="Lindquist E."/>
            <person name="Daum C."/>
            <person name="Ramamoorthy G.K."/>
            <person name="Gryganskyi A."/>
            <person name="Culley D."/>
            <person name="Magnuson J.K."/>
            <person name="James T.Y."/>
            <person name="O'Malley M.A."/>
            <person name="Stajich J.E."/>
            <person name="Spatafora J.W."/>
            <person name="Visel A."/>
            <person name="Grigoriev I.V."/>
        </authorList>
    </citation>
    <scope>NUCLEOTIDE SEQUENCE [LARGE SCALE GENOMIC DNA]</scope>
    <source>
        <strain evidence="2 3">S4</strain>
    </source>
</reference>
<keyword evidence="1" id="KW-1133">Transmembrane helix</keyword>
<reference evidence="2 3" key="1">
    <citation type="submission" date="2016-08" db="EMBL/GenBank/DDBJ databases">
        <title>A Parts List for Fungal Cellulosomes Revealed by Comparative Genomics.</title>
        <authorList>
            <consortium name="DOE Joint Genome Institute"/>
            <person name="Haitjema C.H."/>
            <person name="Gilmore S.P."/>
            <person name="Henske J.K."/>
            <person name="Solomon K.V."/>
            <person name="De Groot R."/>
            <person name="Kuo A."/>
            <person name="Mondo S.J."/>
            <person name="Salamov A.A."/>
            <person name="Labutti K."/>
            <person name="Zhao Z."/>
            <person name="Chiniquy J."/>
            <person name="Barry K."/>
            <person name="Brewer H.M."/>
            <person name="Purvine S.O."/>
            <person name="Wright A.T."/>
            <person name="Boxma B."/>
            <person name="Van Alen T."/>
            <person name="Hackstein J.H."/>
            <person name="Baker S.E."/>
            <person name="Grigoriev I.V."/>
            <person name="O'Malley M.A."/>
        </authorList>
    </citation>
    <scope>NUCLEOTIDE SEQUENCE [LARGE SCALE GENOMIC DNA]</scope>
    <source>
        <strain evidence="2 3">S4</strain>
    </source>
</reference>
<comment type="caution">
    <text evidence="2">The sequence shown here is derived from an EMBL/GenBank/DDBJ whole genome shotgun (WGS) entry which is preliminary data.</text>
</comment>
<proteinExistence type="predicted"/>
<sequence>MSYIVKIIIEAMAYSLMYGIFISSLIIIQGPLKQIYNYPPKIMNRVFELGLVNKKEAENDSKKYKALGFTLMIGLNLIFICIINKETSFWKGFLQSYIFFNSFSFFDALILDSLWFCNTKYFVIPGTEDMKNEYHNYWFHWQWFFIGLIALIPMAIVVGILTVCFGLLR</sequence>
<feature type="transmembrane region" description="Helical" evidence="1">
    <location>
        <begin position="143"/>
        <end position="168"/>
    </location>
</feature>
<feature type="transmembrane region" description="Helical" evidence="1">
    <location>
        <begin position="12"/>
        <end position="32"/>
    </location>
</feature>
<dbReference type="Proteomes" id="UP000193944">
    <property type="component" value="Unassembled WGS sequence"/>
</dbReference>
<organism evidence="2 3">
    <name type="scientific">Anaeromyces robustus</name>
    <dbReference type="NCBI Taxonomy" id="1754192"/>
    <lineage>
        <taxon>Eukaryota</taxon>
        <taxon>Fungi</taxon>
        <taxon>Fungi incertae sedis</taxon>
        <taxon>Chytridiomycota</taxon>
        <taxon>Chytridiomycota incertae sedis</taxon>
        <taxon>Neocallimastigomycetes</taxon>
        <taxon>Neocallimastigales</taxon>
        <taxon>Neocallimastigaceae</taxon>
        <taxon>Anaeromyces</taxon>
    </lineage>
</organism>
<protein>
    <submittedName>
        <fullName evidence="2">Uncharacterized protein</fullName>
    </submittedName>
</protein>
<gene>
    <name evidence="2" type="ORF">BCR32DRAFT_35704</name>
</gene>
<accession>A0A1Y1XLR0</accession>
<dbReference type="AlphaFoldDB" id="A0A1Y1XLR0"/>
<dbReference type="EMBL" id="MCFG01000018">
    <property type="protein sequence ID" value="ORX86661.1"/>
    <property type="molecule type" value="Genomic_DNA"/>
</dbReference>
<evidence type="ECO:0000313" key="3">
    <source>
        <dbReference type="Proteomes" id="UP000193944"/>
    </source>
</evidence>
<name>A0A1Y1XLR0_9FUNG</name>
<dbReference type="OrthoDB" id="10542285at2759"/>
<keyword evidence="1" id="KW-0472">Membrane</keyword>
<feature type="transmembrane region" description="Helical" evidence="1">
    <location>
        <begin position="96"/>
        <end position="123"/>
    </location>
</feature>
<evidence type="ECO:0000256" key="1">
    <source>
        <dbReference type="SAM" id="Phobius"/>
    </source>
</evidence>